<sequence length="65" mass="6836">MIRLDESGSFEASRSPRATPASPTLPPNATALKAPPSPPLLPAPSPLGLPVFLFRFELPTPSAQE</sequence>
<evidence type="ECO:0000256" key="1">
    <source>
        <dbReference type="SAM" id="MobiDB-lite"/>
    </source>
</evidence>
<feature type="region of interest" description="Disordered" evidence="1">
    <location>
        <begin position="1"/>
        <end position="41"/>
    </location>
</feature>
<reference evidence="2" key="1">
    <citation type="submission" date="2014-05" db="EMBL/GenBank/DDBJ databases">
        <title>The transcriptome of the halophilic microalga Tetraselmis sp. GSL018 isolated from the Great Salt Lake, Utah.</title>
        <authorList>
            <person name="Jinkerson R.E."/>
            <person name="D'Adamo S."/>
            <person name="Posewitz M.C."/>
        </authorList>
    </citation>
    <scope>NUCLEOTIDE SEQUENCE</scope>
    <source>
        <strain evidence="2">GSL018</strain>
    </source>
</reference>
<evidence type="ECO:0000313" key="2">
    <source>
        <dbReference type="EMBL" id="JAC75670.1"/>
    </source>
</evidence>
<protein>
    <submittedName>
        <fullName evidence="2">Uncharacterized protein</fullName>
    </submittedName>
</protein>
<name>A0A061RYE5_9CHLO</name>
<accession>A0A061RYE5</accession>
<gene>
    <name evidence="2" type="ORF">TSPGSL018_22390</name>
</gene>
<organism evidence="2">
    <name type="scientific">Tetraselmis sp. GSL018</name>
    <dbReference type="NCBI Taxonomy" id="582737"/>
    <lineage>
        <taxon>Eukaryota</taxon>
        <taxon>Viridiplantae</taxon>
        <taxon>Chlorophyta</taxon>
        <taxon>core chlorophytes</taxon>
        <taxon>Chlorodendrophyceae</taxon>
        <taxon>Chlorodendrales</taxon>
        <taxon>Chlorodendraceae</taxon>
        <taxon>Tetraselmis</taxon>
    </lineage>
</organism>
<dbReference type="AlphaFoldDB" id="A0A061RYE5"/>
<proteinExistence type="predicted"/>
<dbReference type="EMBL" id="GBEZ01009957">
    <property type="protein sequence ID" value="JAC75670.1"/>
    <property type="molecule type" value="Transcribed_RNA"/>
</dbReference>